<keyword evidence="7" id="KW-0653">Protein transport</keyword>
<comment type="subcellular location">
    <subcellularLocation>
        <location evidence="1">Cell membrane</location>
        <topology evidence="1">Single-pass membrane protein</topology>
    </subcellularLocation>
    <subcellularLocation>
        <location evidence="7">Cell membrane</location>
        <topology evidence="7">Single-pass type II membrane protein</topology>
    </subcellularLocation>
</comment>
<protein>
    <submittedName>
        <fullName evidence="9">Biopolymer transport protein ExbD</fullName>
    </submittedName>
</protein>
<dbReference type="AlphaFoldDB" id="A0A1H0UXE1"/>
<dbReference type="OrthoDB" id="287326at2"/>
<name>A0A1H0UXE1_SELRU</name>
<gene>
    <name evidence="9" type="ORF">SAMN05216366_14024</name>
</gene>
<sequence length="139" mass="15742">MRLRDRKAFARPEVMIIPMIDIMFFLLVFFMMSTLYMVNIKTVDVNMPKAQSAETQMNVNYLVTLKADGSLWLEDHPIAEDDLLARAKQEYKRNPRFAVVVRADQGMDYGMVIGLLDKLRGAGIARFGLAAETGAAHDE</sequence>
<proteinExistence type="inferred from homology"/>
<dbReference type="GO" id="GO:0015031">
    <property type="term" value="P:protein transport"/>
    <property type="evidence" value="ECO:0007669"/>
    <property type="project" value="UniProtKB-KW"/>
</dbReference>
<evidence type="ECO:0000256" key="3">
    <source>
        <dbReference type="ARBA" id="ARBA00022475"/>
    </source>
</evidence>
<dbReference type="InterPro" id="IPR003400">
    <property type="entry name" value="ExbD"/>
</dbReference>
<feature type="transmembrane region" description="Helical" evidence="8">
    <location>
        <begin position="20"/>
        <end position="38"/>
    </location>
</feature>
<evidence type="ECO:0000256" key="8">
    <source>
        <dbReference type="SAM" id="Phobius"/>
    </source>
</evidence>
<dbReference type="EMBL" id="FNJQ01000040">
    <property type="protein sequence ID" value="SDP70932.1"/>
    <property type="molecule type" value="Genomic_DNA"/>
</dbReference>
<dbReference type="Pfam" id="PF02472">
    <property type="entry name" value="ExbD"/>
    <property type="match status" value="1"/>
</dbReference>
<dbReference type="Gene3D" id="3.30.420.270">
    <property type="match status" value="1"/>
</dbReference>
<evidence type="ECO:0000313" key="9">
    <source>
        <dbReference type="EMBL" id="SDP70932.1"/>
    </source>
</evidence>
<evidence type="ECO:0000256" key="6">
    <source>
        <dbReference type="ARBA" id="ARBA00023136"/>
    </source>
</evidence>
<keyword evidence="7" id="KW-0813">Transport</keyword>
<keyword evidence="4 7" id="KW-0812">Transmembrane</keyword>
<reference evidence="9 10" key="1">
    <citation type="submission" date="2016-10" db="EMBL/GenBank/DDBJ databases">
        <authorList>
            <person name="de Groot N.N."/>
        </authorList>
    </citation>
    <scope>NUCLEOTIDE SEQUENCE [LARGE SCALE GENOMIC DNA]</scope>
    <source>
        <strain evidence="9 10">S137</strain>
    </source>
</reference>
<accession>A0A1H0UXE1</accession>
<dbReference type="RefSeq" id="WP_074573378.1">
    <property type="nucleotide sequence ID" value="NZ_FNJQ01000040.1"/>
</dbReference>
<keyword evidence="3" id="KW-1003">Cell membrane</keyword>
<evidence type="ECO:0000256" key="7">
    <source>
        <dbReference type="RuleBase" id="RU003879"/>
    </source>
</evidence>
<evidence type="ECO:0000256" key="2">
    <source>
        <dbReference type="ARBA" id="ARBA00005811"/>
    </source>
</evidence>
<evidence type="ECO:0000256" key="5">
    <source>
        <dbReference type="ARBA" id="ARBA00022989"/>
    </source>
</evidence>
<dbReference type="GO" id="GO:0022857">
    <property type="term" value="F:transmembrane transporter activity"/>
    <property type="evidence" value="ECO:0007669"/>
    <property type="project" value="InterPro"/>
</dbReference>
<dbReference type="Proteomes" id="UP000182412">
    <property type="component" value="Unassembled WGS sequence"/>
</dbReference>
<keyword evidence="6 8" id="KW-0472">Membrane</keyword>
<dbReference type="PANTHER" id="PTHR30558">
    <property type="entry name" value="EXBD MEMBRANE COMPONENT OF PMF-DRIVEN MACROMOLECULE IMPORT SYSTEM"/>
    <property type="match status" value="1"/>
</dbReference>
<dbReference type="GO" id="GO:0005886">
    <property type="term" value="C:plasma membrane"/>
    <property type="evidence" value="ECO:0007669"/>
    <property type="project" value="UniProtKB-SubCell"/>
</dbReference>
<evidence type="ECO:0000256" key="1">
    <source>
        <dbReference type="ARBA" id="ARBA00004162"/>
    </source>
</evidence>
<evidence type="ECO:0000256" key="4">
    <source>
        <dbReference type="ARBA" id="ARBA00022692"/>
    </source>
</evidence>
<keyword evidence="5 8" id="KW-1133">Transmembrane helix</keyword>
<organism evidence="9 10">
    <name type="scientific">Selenomonas ruminantium</name>
    <dbReference type="NCBI Taxonomy" id="971"/>
    <lineage>
        <taxon>Bacteria</taxon>
        <taxon>Bacillati</taxon>
        <taxon>Bacillota</taxon>
        <taxon>Negativicutes</taxon>
        <taxon>Selenomonadales</taxon>
        <taxon>Selenomonadaceae</taxon>
        <taxon>Selenomonas</taxon>
    </lineage>
</organism>
<comment type="similarity">
    <text evidence="2 7">Belongs to the ExbD/TolR family.</text>
</comment>
<evidence type="ECO:0000313" key="10">
    <source>
        <dbReference type="Proteomes" id="UP000182412"/>
    </source>
</evidence>